<evidence type="ECO:0000313" key="2">
    <source>
        <dbReference type="Proteomes" id="UP000092460"/>
    </source>
</evidence>
<dbReference type="VEuPathDB" id="VectorBase:GPPI035062"/>
<organism evidence="1 2">
    <name type="scientific">Glossina palpalis gambiensis</name>
    <dbReference type="NCBI Taxonomy" id="67801"/>
    <lineage>
        <taxon>Eukaryota</taxon>
        <taxon>Metazoa</taxon>
        <taxon>Ecdysozoa</taxon>
        <taxon>Arthropoda</taxon>
        <taxon>Hexapoda</taxon>
        <taxon>Insecta</taxon>
        <taxon>Pterygota</taxon>
        <taxon>Neoptera</taxon>
        <taxon>Endopterygota</taxon>
        <taxon>Diptera</taxon>
        <taxon>Brachycera</taxon>
        <taxon>Muscomorpha</taxon>
        <taxon>Hippoboscoidea</taxon>
        <taxon>Glossinidae</taxon>
        <taxon>Glossina</taxon>
    </lineage>
</organism>
<protein>
    <submittedName>
        <fullName evidence="1">Uncharacterized protein</fullName>
    </submittedName>
</protein>
<sequence>MMAAEGRCWLCAKHVIVGRNGINYALCERKLHLGFAGVSEEQFTFYTKNPIIKYTGTSRNKTLYRSGIFLQIKNGFAQMEAKLNSSLENGLMNLGKKMRDLVLEQHSRGQLQIELLQHNEQVGANMAGARNDMSAGQLAMQDLKDMEANLV</sequence>
<dbReference type="EnsemblMetazoa" id="GPPI035062-RA">
    <property type="protein sequence ID" value="GPPI035062-PA"/>
    <property type="gene ID" value="GPPI035062"/>
</dbReference>
<reference evidence="1" key="2">
    <citation type="submission" date="2020-05" db="UniProtKB">
        <authorList>
            <consortium name="EnsemblMetazoa"/>
        </authorList>
    </citation>
    <scope>IDENTIFICATION</scope>
    <source>
        <strain evidence="1">IAEA</strain>
    </source>
</reference>
<reference evidence="2" key="1">
    <citation type="submission" date="2015-01" db="EMBL/GenBank/DDBJ databases">
        <authorList>
            <person name="Aksoy S."/>
            <person name="Warren W."/>
            <person name="Wilson R.K."/>
        </authorList>
    </citation>
    <scope>NUCLEOTIDE SEQUENCE [LARGE SCALE GENOMIC DNA]</scope>
    <source>
        <strain evidence="2">IAEA</strain>
    </source>
</reference>
<name>A0A1B0BMV2_9MUSC</name>
<accession>A0A1B0BMV2</accession>
<dbReference type="EMBL" id="JXJN01017066">
    <property type="status" value="NOT_ANNOTATED_CDS"/>
    <property type="molecule type" value="Genomic_DNA"/>
</dbReference>
<dbReference type="AlphaFoldDB" id="A0A1B0BMV2"/>
<evidence type="ECO:0000313" key="1">
    <source>
        <dbReference type="EnsemblMetazoa" id="GPPI035062-PA"/>
    </source>
</evidence>
<dbReference type="Proteomes" id="UP000092460">
    <property type="component" value="Unassembled WGS sequence"/>
</dbReference>
<proteinExistence type="predicted"/>
<keyword evidence="2" id="KW-1185">Reference proteome</keyword>